<dbReference type="GeneID" id="96298577"/>
<reference evidence="3" key="1">
    <citation type="submission" date="2016-10" db="EMBL/GenBank/DDBJ databases">
        <authorList>
            <person name="Varghese N."/>
            <person name="Submissions S."/>
        </authorList>
    </citation>
    <scope>NUCLEOTIDE SEQUENCE [LARGE SCALE GENOMIC DNA]</scope>
    <source>
        <strain evidence="3">CGMCC 4.2126</strain>
    </source>
</reference>
<feature type="domain" description="Winged helix-turn-helix" evidence="1">
    <location>
        <begin position="100"/>
        <end position="172"/>
    </location>
</feature>
<keyword evidence="3" id="KW-1185">Reference proteome</keyword>
<organism evidence="2 3">
    <name type="scientific">Streptosporangium canum</name>
    <dbReference type="NCBI Taxonomy" id="324952"/>
    <lineage>
        <taxon>Bacteria</taxon>
        <taxon>Bacillati</taxon>
        <taxon>Actinomycetota</taxon>
        <taxon>Actinomycetes</taxon>
        <taxon>Streptosporangiales</taxon>
        <taxon>Streptosporangiaceae</taxon>
        <taxon>Streptosporangium</taxon>
    </lineage>
</organism>
<dbReference type="Proteomes" id="UP000199111">
    <property type="component" value="Unassembled WGS sequence"/>
</dbReference>
<dbReference type="EMBL" id="FOQY01000008">
    <property type="protein sequence ID" value="SFJ33738.1"/>
    <property type="molecule type" value="Genomic_DNA"/>
</dbReference>
<dbReference type="PANTHER" id="PTHR47691">
    <property type="entry name" value="REGULATOR-RELATED"/>
    <property type="match status" value="1"/>
</dbReference>
<evidence type="ECO:0000259" key="1">
    <source>
        <dbReference type="Pfam" id="PF25872"/>
    </source>
</evidence>
<gene>
    <name evidence="2" type="ORF">SAMN05216275_10844</name>
</gene>
<evidence type="ECO:0000313" key="2">
    <source>
        <dbReference type="EMBL" id="SFJ33738.1"/>
    </source>
</evidence>
<dbReference type="PANTHER" id="PTHR47691:SF3">
    <property type="entry name" value="HTH-TYPE TRANSCRIPTIONAL REGULATOR RV0890C-RELATED"/>
    <property type="match status" value="1"/>
</dbReference>
<evidence type="ECO:0000313" key="3">
    <source>
        <dbReference type="Proteomes" id="UP000199111"/>
    </source>
</evidence>
<protein>
    <recommendedName>
        <fullName evidence="1">Winged helix-turn-helix domain-containing protein</fullName>
    </recommendedName>
</protein>
<dbReference type="RefSeq" id="WP_093887447.1">
    <property type="nucleotide sequence ID" value="NZ_FOQY01000008.1"/>
</dbReference>
<name>A0A1I3QI77_9ACTN</name>
<dbReference type="InterPro" id="IPR058852">
    <property type="entry name" value="HTH_77"/>
</dbReference>
<accession>A0A1I3QI77</accession>
<dbReference type="AlphaFoldDB" id="A0A1I3QI77"/>
<dbReference type="Pfam" id="PF25872">
    <property type="entry name" value="HTH_77"/>
    <property type="match status" value="1"/>
</dbReference>
<proteinExistence type="predicted"/>
<sequence>MTHYEAVTLPVDRAAASAPNFRITRHSCGVVAQLCGRLDGIPLAIELAAVRLGTLSAEEILDRLDDRFQLLADNGTQGTPRHHRTLRGVVSWSHDLCTEHERLLWARLSVFSGGFDLEAAEAVCSGTGIDRQDVMDVLAGLAHKSILVVSTLGGRTRYSLLETIRQYGRQRLVDLGQDTAVRRRHRDH</sequence>